<name>A0A5U0G7Q8_SALER</name>
<organism evidence="1">
    <name type="scientific">Salmonella enterica</name>
    <name type="common">Salmonella choleraesuis</name>
    <dbReference type="NCBI Taxonomy" id="28901"/>
    <lineage>
        <taxon>Bacteria</taxon>
        <taxon>Pseudomonadati</taxon>
        <taxon>Pseudomonadota</taxon>
        <taxon>Gammaproteobacteria</taxon>
        <taxon>Enterobacterales</taxon>
        <taxon>Enterobacteriaceae</taxon>
        <taxon>Salmonella</taxon>
    </lineage>
</organism>
<dbReference type="AlphaFoldDB" id="A0A5U0G7Q8"/>
<comment type="caution">
    <text evidence="1">The sequence shown here is derived from an EMBL/GenBank/DDBJ whole genome shotgun (WGS) entry which is preliminary data.</text>
</comment>
<accession>A0A5U0G7Q8</accession>
<gene>
    <name evidence="1" type="ORF">B2E86_23265</name>
</gene>
<proteinExistence type="predicted"/>
<dbReference type="EMBL" id="AAGIGE010000020">
    <property type="protein sequence ID" value="EBO3560573.1"/>
    <property type="molecule type" value="Genomic_DNA"/>
</dbReference>
<sequence>METEQFKVNIQEWIREQKAEYRDNAYYSPNAEYFKVLAEIGQHKEDFIANTGELVKFAHEFSSTFQGLEPDDKAFVTSMLDGEIFSIEYGDDEGNIF</sequence>
<evidence type="ECO:0000313" key="1">
    <source>
        <dbReference type="EMBL" id="EBO3560573.1"/>
    </source>
</evidence>
<reference evidence="1" key="1">
    <citation type="submission" date="2018-07" db="EMBL/GenBank/DDBJ databases">
        <authorList>
            <consortium name="PulseNet: The National Subtyping Network for Foodborne Disease Surveillance"/>
            <person name="Tarr C.L."/>
            <person name="Trees E."/>
            <person name="Katz L.S."/>
            <person name="Carleton-Romer H.A."/>
            <person name="Stroika S."/>
            <person name="Kucerova Z."/>
            <person name="Roache K.F."/>
            <person name="Sabol A.L."/>
            <person name="Besser J."/>
            <person name="Gerner-Smidt P."/>
        </authorList>
    </citation>
    <scope>NUCLEOTIDE SEQUENCE</scope>
    <source>
        <strain evidence="1">PNUSAS009097</strain>
    </source>
</reference>
<protein>
    <submittedName>
        <fullName evidence="1">Uncharacterized protein</fullName>
    </submittedName>
</protein>